<dbReference type="GO" id="GO:0005525">
    <property type="term" value="F:GTP binding"/>
    <property type="evidence" value="ECO:0007669"/>
    <property type="project" value="InterPro"/>
</dbReference>
<dbReference type="VEuPathDB" id="CryptoDB:Vbra_21825"/>
<keyword evidence="3 5" id="KW-0547">Nucleotide-binding</keyword>
<dbReference type="Gene3D" id="3.40.50.300">
    <property type="entry name" value="P-loop containing nucleotide triphosphate hydrolases"/>
    <property type="match status" value="1"/>
</dbReference>
<comment type="similarity">
    <text evidence="5">Belongs to the TRAFAC class OBG-HflX-like GTPase superfamily. OBG GTPase family. YchF/OLA1 subfamily.</text>
</comment>
<protein>
    <recommendedName>
        <fullName evidence="5">Obg-like ATPase 1</fullName>
    </recommendedName>
</protein>
<dbReference type="InterPro" id="IPR027417">
    <property type="entry name" value="P-loop_NTPase"/>
</dbReference>
<evidence type="ECO:0000313" key="10">
    <source>
        <dbReference type="Proteomes" id="UP000041254"/>
    </source>
</evidence>
<dbReference type="InterPro" id="IPR041706">
    <property type="entry name" value="YchF_N"/>
</dbReference>
<dbReference type="PIRSF" id="PIRSF006641">
    <property type="entry name" value="CHP00092"/>
    <property type="match status" value="1"/>
</dbReference>
<dbReference type="CDD" id="cd04867">
    <property type="entry name" value="TGS_YchF_OLA1"/>
    <property type="match status" value="1"/>
</dbReference>
<comment type="subcellular location">
    <subcellularLocation>
        <location evidence="5">Cytoplasm</location>
    </subcellularLocation>
</comment>
<dbReference type="HAMAP" id="MF_00944">
    <property type="entry name" value="YchF_OLA1_ATPase"/>
    <property type="match status" value="1"/>
</dbReference>
<keyword evidence="10" id="KW-1185">Reference proteome</keyword>
<dbReference type="PROSITE" id="PS51880">
    <property type="entry name" value="TGS"/>
    <property type="match status" value="1"/>
</dbReference>
<sequence length="417" mass="45905">MLISCCLANEVSGWRRQAGFTPSVSSAAERTLLRHQQHRQRRQRRQGELSMNLAAGIVGLPNVGKSTLFSALTKKQVDAANYPFCTIEPNTGIVEVRDPRLSKLAELSSSQKIVFATTTFVDIAGLVKGASKGEGLGNKFLSNIRGTDLICHVVRCFDDEHITHVDGKIDPITDIEIINLELILADLQMAENIAANLNKKAKNDKQAAATLEVVKVAIEHLSAELPVRSLQTSGKLKEDDYALVSQYDFITSKPVIYVPNVKEEDLPHMDNEYVRQVREYAEAEGSQVIPISAKFEAEVAGLDEEDAQEFLDSVGLDKTGLDRLIATSFDALGLMTFLTSGEQESRAWTILKGSRAPQAAGKIHSDFEKGFIRAEVTAYADLVEHGTRVKAKEAGRVRMEGKEYVVQDGDVIVFHHN</sequence>
<comment type="cofactor">
    <cofactor evidence="1">
        <name>Mg(2+)</name>
        <dbReference type="ChEBI" id="CHEBI:18420"/>
    </cofactor>
</comment>
<dbReference type="InterPro" id="IPR012676">
    <property type="entry name" value="TGS-like"/>
</dbReference>
<dbReference type="OMA" id="ARQWTIR"/>
<dbReference type="Gene3D" id="1.10.150.300">
    <property type="entry name" value="TGS-like domain"/>
    <property type="match status" value="1"/>
</dbReference>
<dbReference type="NCBIfam" id="TIGR00092">
    <property type="entry name" value="redox-regulated ATPase YchF"/>
    <property type="match status" value="1"/>
</dbReference>
<evidence type="ECO:0000256" key="1">
    <source>
        <dbReference type="ARBA" id="ARBA00001946"/>
    </source>
</evidence>
<dbReference type="InParanoid" id="A0A0G4FY47"/>
<dbReference type="PROSITE" id="PS51710">
    <property type="entry name" value="G_OBG"/>
    <property type="match status" value="1"/>
</dbReference>
<accession>A0A0G4FY47</accession>
<dbReference type="CDD" id="cd01900">
    <property type="entry name" value="YchF"/>
    <property type="match status" value="1"/>
</dbReference>
<keyword evidence="4 5" id="KW-0067">ATP-binding</keyword>
<feature type="binding site" evidence="5">
    <location>
        <begin position="62"/>
        <end position="67"/>
    </location>
    <ligand>
        <name>ATP</name>
        <dbReference type="ChEBI" id="CHEBI:30616"/>
    </ligand>
</feature>
<evidence type="ECO:0000256" key="4">
    <source>
        <dbReference type="ARBA" id="ARBA00022840"/>
    </source>
</evidence>
<dbReference type="FunFam" id="1.10.150.300:FF:000001">
    <property type="entry name" value="Ribosome-binding ATPase YchF"/>
    <property type="match status" value="1"/>
</dbReference>
<evidence type="ECO:0000256" key="2">
    <source>
        <dbReference type="ARBA" id="ARBA00022723"/>
    </source>
</evidence>
<dbReference type="InterPro" id="IPR012675">
    <property type="entry name" value="Beta-grasp_dom_sf"/>
</dbReference>
<dbReference type="OrthoDB" id="424823at2759"/>
<dbReference type="FunFam" id="3.10.20.30:FF:000001">
    <property type="entry name" value="Ribosome-binding ATPase YchF"/>
    <property type="match status" value="1"/>
</dbReference>
<dbReference type="Proteomes" id="UP000041254">
    <property type="component" value="Unassembled WGS sequence"/>
</dbReference>
<name>A0A0G4FY47_VITBC</name>
<gene>
    <name evidence="9" type="ORF">Vbra_21825</name>
</gene>
<evidence type="ECO:0000256" key="3">
    <source>
        <dbReference type="ARBA" id="ARBA00022741"/>
    </source>
</evidence>
<proteinExistence type="inferred from homology"/>
<dbReference type="InterPro" id="IPR004095">
    <property type="entry name" value="TGS"/>
</dbReference>
<dbReference type="InterPro" id="IPR004396">
    <property type="entry name" value="ATPase_YchF/OLA1"/>
</dbReference>
<dbReference type="SUPFAM" id="SSF81271">
    <property type="entry name" value="TGS-like"/>
    <property type="match status" value="1"/>
</dbReference>
<dbReference type="InterPro" id="IPR006073">
    <property type="entry name" value="GTP-bd"/>
</dbReference>
<dbReference type="GO" id="GO:0005524">
    <property type="term" value="F:ATP binding"/>
    <property type="evidence" value="ECO:0007669"/>
    <property type="project" value="UniProtKB-UniRule"/>
</dbReference>
<keyword evidence="5" id="KW-0963">Cytoplasm</keyword>
<evidence type="ECO:0000256" key="6">
    <source>
        <dbReference type="SAM" id="Coils"/>
    </source>
</evidence>
<dbReference type="EMBL" id="CDMY01000525">
    <property type="protein sequence ID" value="CEM20351.1"/>
    <property type="molecule type" value="Genomic_DNA"/>
</dbReference>
<dbReference type="Pfam" id="PF01926">
    <property type="entry name" value="MMR_HSR1"/>
    <property type="match status" value="1"/>
</dbReference>
<evidence type="ECO:0000259" key="8">
    <source>
        <dbReference type="PROSITE" id="PS51880"/>
    </source>
</evidence>
<feature type="domain" description="OBG-type G" evidence="7">
    <location>
        <begin position="53"/>
        <end position="311"/>
    </location>
</feature>
<dbReference type="PANTHER" id="PTHR23305">
    <property type="entry name" value="OBG GTPASE FAMILY"/>
    <property type="match status" value="1"/>
</dbReference>
<dbReference type="PRINTS" id="PR00326">
    <property type="entry name" value="GTP1OBG"/>
</dbReference>
<dbReference type="PANTHER" id="PTHR23305:SF18">
    <property type="entry name" value="OBG-TYPE G DOMAIN-CONTAINING PROTEIN"/>
    <property type="match status" value="1"/>
</dbReference>
<dbReference type="Pfam" id="PF06071">
    <property type="entry name" value="YchF-GTPase_C"/>
    <property type="match status" value="1"/>
</dbReference>
<evidence type="ECO:0000256" key="5">
    <source>
        <dbReference type="HAMAP-Rule" id="MF_03167"/>
    </source>
</evidence>
<reference evidence="9 10" key="1">
    <citation type="submission" date="2014-11" db="EMBL/GenBank/DDBJ databases">
        <authorList>
            <person name="Zhu J."/>
            <person name="Qi W."/>
            <person name="Song R."/>
        </authorList>
    </citation>
    <scope>NUCLEOTIDE SEQUENCE [LARGE SCALE GENOMIC DNA]</scope>
</reference>
<dbReference type="SUPFAM" id="SSF52540">
    <property type="entry name" value="P-loop containing nucleoside triphosphate hydrolases"/>
    <property type="match status" value="1"/>
</dbReference>
<dbReference type="GO" id="GO:0016887">
    <property type="term" value="F:ATP hydrolysis activity"/>
    <property type="evidence" value="ECO:0007669"/>
    <property type="project" value="UniProtKB-UniRule"/>
</dbReference>
<comment type="subunit">
    <text evidence="5">Monomer.</text>
</comment>
<feature type="domain" description="TGS" evidence="8">
    <location>
        <begin position="333"/>
        <end position="416"/>
    </location>
</feature>
<dbReference type="InterPro" id="IPR031167">
    <property type="entry name" value="G_OBG"/>
</dbReference>
<feature type="binding site" evidence="5">
    <location>
        <position position="261"/>
    </location>
    <ligand>
        <name>ATP</name>
        <dbReference type="ChEBI" id="CHEBI:30616"/>
    </ligand>
</feature>
<evidence type="ECO:0000313" key="9">
    <source>
        <dbReference type="EMBL" id="CEM20351.1"/>
    </source>
</evidence>
<dbReference type="InterPro" id="IPR023192">
    <property type="entry name" value="TGS-like_dom_sf"/>
</dbReference>
<dbReference type="GO" id="GO:0046872">
    <property type="term" value="F:metal ion binding"/>
    <property type="evidence" value="ECO:0007669"/>
    <property type="project" value="UniProtKB-KW"/>
</dbReference>
<dbReference type="AlphaFoldDB" id="A0A0G4FY47"/>
<dbReference type="Gene3D" id="3.10.20.30">
    <property type="match status" value="1"/>
</dbReference>
<comment type="function">
    <text evidence="5">Hydrolyzes ATP, and can also hydrolyze GTP with lower efficiency. Has lower affinity for GTP.</text>
</comment>
<dbReference type="GO" id="GO:0005737">
    <property type="term" value="C:cytoplasm"/>
    <property type="evidence" value="ECO:0007669"/>
    <property type="project" value="UniProtKB-SubCell"/>
</dbReference>
<feature type="coiled-coil region" evidence="6">
    <location>
        <begin position="180"/>
        <end position="207"/>
    </location>
</feature>
<dbReference type="GO" id="GO:0043023">
    <property type="term" value="F:ribosomal large subunit binding"/>
    <property type="evidence" value="ECO:0007669"/>
    <property type="project" value="UniProtKB-UniRule"/>
</dbReference>
<evidence type="ECO:0000259" key="7">
    <source>
        <dbReference type="PROSITE" id="PS51710"/>
    </source>
</evidence>
<dbReference type="STRING" id="1169540.A0A0G4FY47"/>
<organism evidence="9 10">
    <name type="scientific">Vitrella brassicaformis (strain CCMP3155)</name>
    <dbReference type="NCBI Taxonomy" id="1169540"/>
    <lineage>
        <taxon>Eukaryota</taxon>
        <taxon>Sar</taxon>
        <taxon>Alveolata</taxon>
        <taxon>Colpodellida</taxon>
        <taxon>Vitrellaceae</taxon>
        <taxon>Vitrella</taxon>
    </lineage>
</organism>
<dbReference type="PhylomeDB" id="A0A0G4FY47"/>
<keyword evidence="2" id="KW-0479">Metal-binding</keyword>
<dbReference type="InterPro" id="IPR013029">
    <property type="entry name" value="YchF_C"/>
</dbReference>
<keyword evidence="5" id="KW-0378">Hydrolase</keyword>
<keyword evidence="6" id="KW-0175">Coiled coil</keyword>